<dbReference type="RefSeq" id="WP_188433425.1">
    <property type="nucleotide sequence ID" value="NZ_BMEX01000019.1"/>
</dbReference>
<dbReference type="Gene3D" id="2.60.300.12">
    <property type="entry name" value="HesB-like domain"/>
    <property type="match status" value="1"/>
</dbReference>
<proteinExistence type="predicted"/>
<evidence type="ECO:0000313" key="2">
    <source>
        <dbReference type="Proteomes" id="UP000617979"/>
    </source>
</evidence>
<reference evidence="2" key="1">
    <citation type="journal article" date="2019" name="Int. J. Syst. Evol. Microbiol.">
        <title>The Global Catalogue of Microorganisms (GCM) 10K type strain sequencing project: providing services to taxonomists for standard genome sequencing and annotation.</title>
        <authorList>
            <consortium name="The Broad Institute Genomics Platform"/>
            <consortium name="The Broad Institute Genome Sequencing Center for Infectious Disease"/>
            <person name="Wu L."/>
            <person name="Ma J."/>
        </authorList>
    </citation>
    <scope>NUCLEOTIDE SEQUENCE [LARGE SCALE GENOMIC DNA]</scope>
    <source>
        <strain evidence="2">CGMCC 1.12404</strain>
    </source>
</reference>
<protein>
    <submittedName>
        <fullName evidence="1">Uncharacterized protein</fullName>
    </submittedName>
</protein>
<dbReference type="SUPFAM" id="SSF89360">
    <property type="entry name" value="HesB-like domain"/>
    <property type="match status" value="1"/>
</dbReference>
<dbReference type="Proteomes" id="UP000617979">
    <property type="component" value="Unassembled WGS sequence"/>
</dbReference>
<dbReference type="EMBL" id="BMEX01000019">
    <property type="protein sequence ID" value="GGA55607.1"/>
    <property type="molecule type" value="Genomic_DNA"/>
</dbReference>
<dbReference type="InterPro" id="IPR035903">
    <property type="entry name" value="HesB-like_dom_sf"/>
</dbReference>
<keyword evidence="2" id="KW-1185">Reference proteome</keyword>
<sequence>MTLEESSQPGDTVVETNSLRFLVAERDQQAVDGVQVDFTHNWLLGDRFHIRPPSHLPKADC</sequence>
<accession>A0ABQ1H2I0</accession>
<organism evidence="1 2">
    <name type="scientific">Kroppenstedtia guangzhouensis</name>
    <dbReference type="NCBI Taxonomy" id="1274356"/>
    <lineage>
        <taxon>Bacteria</taxon>
        <taxon>Bacillati</taxon>
        <taxon>Bacillota</taxon>
        <taxon>Bacilli</taxon>
        <taxon>Bacillales</taxon>
        <taxon>Thermoactinomycetaceae</taxon>
        <taxon>Kroppenstedtia</taxon>
    </lineage>
</organism>
<gene>
    <name evidence="1" type="ORF">GCM10007416_31020</name>
</gene>
<evidence type="ECO:0000313" key="1">
    <source>
        <dbReference type="EMBL" id="GGA55607.1"/>
    </source>
</evidence>
<name>A0ABQ1H2I0_9BACL</name>
<comment type="caution">
    <text evidence="1">The sequence shown here is derived from an EMBL/GenBank/DDBJ whole genome shotgun (WGS) entry which is preliminary data.</text>
</comment>